<evidence type="ECO:0000256" key="1">
    <source>
        <dbReference type="ARBA" id="ARBA00022574"/>
    </source>
</evidence>
<feature type="repeat" description="WD" evidence="3">
    <location>
        <begin position="1"/>
        <end position="42"/>
    </location>
</feature>
<name>A0A445LZM9_GLYSO</name>
<organism evidence="4 5">
    <name type="scientific">Glycine soja</name>
    <name type="common">Wild soybean</name>
    <dbReference type="NCBI Taxonomy" id="3848"/>
    <lineage>
        <taxon>Eukaryota</taxon>
        <taxon>Viridiplantae</taxon>
        <taxon>Streptophyta</taxon>
        <taxon>Embryophyta</taxon>
        <taxon>Tracheophyta</taxon>
        <taxon>Spermatophyta</taxon>
        <taxon>Magnoliopsida</taxon>
        <taxon>eudicotyledons</taxon>
        <taxon>Gunneridae</taxon>
        <taxon>Pentapetalae</taxon>
        <taxon>rosids</taxon>
        <taxon>fabids</taxon>
        <taxon>Fabales</taxon>
        <taxon>Fabaceae</taxon>
        <taxon>Papilionoideae</taxon>
        <taxon>50 kb inversion clade</taxon>
        <taxon>NPAAA clade</taxon>
        <taxon>indigoferoid/millettioid clade</taxon>
        <taxon>Phaseoleae</taxon>
        <taxon>Glycine</taxon>
        <taxon>Glycine subgen. Soja</taxon>
    </lineage>
</organism>
<dbReference type="GO" id="GO:0009640">
    <property type="term" value="P:photomorphogenesis"/>
    <property type="evidence" value="ECO:0007669"/>
    <property type="project" value="InterPro"/>
</dbReference>
<dbReference type="InterPro" id="IPR019775">
    <property type="entry name" value="WD40_repeat_CS"/>
</dbReference>
<dbReference type="InterPro" id="IPR044630">
    <property type="entry name" value="SPA1/2/3/4"/>
</dbReference>
<dbReference type="SUPFAM" id="SSF50978">
    <property type="entry name" value="WD40 repeat-like"/>
    <property type="match status" value="1"/>
</dbReference>
<sequence length="176" mass="19865">MSNKSKLSYVCWSPYIKNHLASTDYDGVVQMWDVDTGQPLSQYMEHQKRAWSVHFSLSDPKESLDCSLFSNGALLEQMQQTNNVPLNLKVNKPVRVKLGKLKLLKVKLRATKIIGLNYLLPLDPCPYPSHYSMVQNTIPTFELHKLSNQFYGLQNPAKVLADFSPAQSSCISSNSS</sequence>
<protein>
    <submittedName>
        <fullName evidence="4">Protein SUPPRESSOR OF PHYA-105 1</fullName>
    </submittedName>
</protein>
<dbReference type="Gene3D" id="2.130.10.10">
    <property type="entry name" value="YVTN repeat-like/Quinoprotein amine dehydrogenase"/>
    <property type="match status" value="1"/>
</dbReference>
<accession>A0A445LZM9</accession>
<proteinExistence type="predicted"/>
<evidence type="ECO:0000256" key="3">
    <source>
        <dbReference type="PROSITE-ProRule" id="PRU00221"/>
    </source>
</evidence>
<dbReference type="PROSITE" id="PS50082">
    <property type="entry name" value="WD_REPEATS_2"/>
    <property type="match status" value="1"/>
</dbReference>
<comment type="caution">
    <text evidence="4">The sequence shown here is derived from an EMBL/GenBank/DDBJ whole genome shotgun (WGS) entry which is preliminary data.</text>
</comment>
<reference evidence="4 5" key="1">
    <citation type="submission" date="2018-09" db="EMBL/GenBank/DDBJ databases">
        <title>A high-quality reference genome of wild soybean provides a powerful tool to mine soybean genomes.</title>
        <authorList>
            <person name="Xie M."/>
            <person name="Chung C.Y.L."/>
            <person name="Li M.-W."/>
            <person name="Wong F.-L."/>
            <person name="Chan T.-F."/>
            <person name="Lam H.-M."/>
        </authorList>
    </citation>
    <scope>NUCLEOTIDE SEQUENCE [LARGE SCALE GENOMIC DNA]</scope>
    <source>
        <strain evidence="5">cv. W05</strain>
        <tissue evidence="4">Hypocotyl of etiolated seedlings</tissue>
    </source>
</reference>
<keyword evidence="5" id="KW-1185">Reference proteome</keyword>
<dbReference type="InterPro" id="IPR001680">
    <property type="entry name" value="WD40_rpt"/>
</dbReference>
<dbReference type="PROSITE" id="PS00678">
    <property type="entry name" value="WD_REPEATS_1"/>
    <property type="match status" value="1"/>
</dbReference>
<gene>
    <name evidence="4" type="ORF">D0Y65_000672</name>
</gene>
<dbReference type="PANTHER" id="PTHR44218:SF10">
    <property type="entry name" value="LIGASE COP1, PUTATIVE-RELATED"/>
    <property type="match status" value="1"/>
</dbReference>
<dbReference type="EMBL" id="QZWG01000001">
    <property type="protein sequence ID" value="RZC28792.1"/>
    <property type="molecule type" value="Genomic_DNA"/>
</dbReference>
<dbReference type="InterPro" id="IPR015943">
    <property type="entry name" value="WD40/YVTN_repeat-like_dom_sf"/>
</dbReference>
<dbReference type="Proteomes" id="UP000289340">
    <property type="component" value="Chromosome 1"/>
</dbReference>
<dbReference type="InterPro" id="IPR036322">
    <property type="entry name" value="WD40_repeat_dom_sf"/>
</dbReference>
<evidence type="ECO:0000313" key="4">
    <source>
        <dbReference type="EMBL" id="RZC28792.1"/>
    </source>
</evidence>
<keyword evidence="1 3" id="KW-0853">WD repeat</keyword>
<keyword evidence="2" id="KW-0677">Repeat</keyword>
<dbReference type="PANTHER" id="PTHR44218">
    <property type="entry name" value="PROTEIN SPA1-RELATED 2"/>
    <property type="match status" value="1"/>
</dbReference>
<evidence type="ECO:0000313" key="5">
    <source>
        <dbReference type="Proteomes" id="UP000289340"/>
    </source>
</evidence>
<dbReference type="AlphaFoldDB" id="A0A445LZM9"/>
<evidence type="ECO:0000256" key="2">
    <source>
        <dbReference type="ARBA" id="ARBA00022737"/>
    </source>
</evidence>